<comment type="caution">
    <text evidence="2">The sequence shown here is derived from an EMBL/GenBank/DDBJ whole genome shotgun (WGS) entry which is preliminary data.</text>
</comment>
<dbReference type="Pfam" id="PF13516">
    <property type="entry name" value="LRR_6"/>
    <property type="match status" value="1"/>
</dbReference>
<dbReference type="PANTHER" id="PTHR44305">
    <property type="entry name" value="SI:DKEY-192D15.2-RELATED"/>
    <property type="match status" value="1"/>
</dbReference>
<evidence type="ECO:0000259" key="1">
    <source>
        <dbReference type="PROSITE" id="PS50011"/>
    </source>
</evidence>
<feature type="domain" description="Protein kinase" evidence="1">
    <location>
        <begin position="44"/>
        <end position="331"/>
    </location>
</feature>
<proteinExistence type="predicted"/>
<keyword evidence="3" id="KW-1185">Reference proteome</keyword>
<dbReference type="Pfam" id="PF00069">
    <property type="entry name" value="Pkinase"/>
    <property type="match status" value="1"/>
</dbReference>
<organism evidence="2 3">
    <name type="scientific">Paramecium sonneborni</name>
    <dbReference type="NCBI Taxonomy" id="65129"/>
    <lineage>
        <taxon>Eukaryota</taxon>
        <taxon>Sar</taxon>
        <taxon>Alveolata</taxon>
        <taxon>Ciliophora</taxon>
        <taxon>Intramacronucleata</taxon>
        <taxon>Oligohymenophorea</taxon>
        <taxon>Peniculida</taxon>
        <taxon>Parameciidae</taxon>
        <taxon>Paramecium</taxon>
    </lineage>
</organism>
<dbReference type="OrthoDB" id="293301at2759"/>
<dbReference type="GO" id="GO:0005524">
    <property type="term" value="F:ATP binding"/>
    <property type="evidence" value="ECO:0007669"/>
    <property type="project" value="InterPro"/>
</dbReference>
<dbReference type="InterPro" id="IPR053083">
    <property type="entry name" value="TF_kinase-domain_protein"/>
</dbReference>
<dbReference type="PROSITE" id="PS00108">
    <property type="entry name" value="PROTEIN_KINASE_ST"/>
    <property type="match status" value="1"/>
</dbReference>
<dbReference type="AlphaFoldDB" id="A0A8S1RAM6"/>
<dbReference type="InterPro" id="IPR001611">
    <property type="entry name" value="Leu-rich_rpt"/>
</dbReference>
<dbReference type="EMBL" id="CAJJDN010000150">
    <property type="protein sequence ID" value="CAD8124384.1"/>
    <property type="molecule type" value="Genomic_DNA"/>
</dbReference>
<dbReference type="GO" id="GO:0004672">
    <property type="term" value="F:protein kinase activity"/>
    <property type="evidence" value="ECO:0007669"/>
    <property type="project" value="InterPro"/>
</dbReference>
<dbReference type="PROSITE" id="PS50011">
    <property type="entry name" value="PROTEIN_KINASE_DOM"/>
    <property type="match status" value="1"/>
</dbReference>
<dbReference type="PANTHER" id="PTHR44305:SF2">
    <property type="entry name" value="SI:DKEY-192D15.2"/>
    <property type="match status" value="1"/>
</dbReference>
<dbReference type="InterPro" id="IPR008271">
    <property type="entry name" value="Ser/Thr_kinase_AS"/>
</dbReference>
<evidence type="ECO:0000313" key="2">
    <source>
        <dbReference type="EMBL" id="CAD8124384.1"/>
    </source>
</evidence>
<dbReference type="Proteomes" id="UP000692954">
    <property type="component" value="Unassembled WGS sequence"/>
</dbReference>
<protein>
    <recommendedName>
        <fullName evidence="1">Protein kinase domain-containing protein</fullName>
    </recommendedName>
</protein>
<dbReference type="InterPro" id="IPR000719">
    <property type="entry name" value="Prot_kinase_dom"/>
</dbReference>
<reference evidence="2" key="1">
    <citation type="submission" date="2021-01" db="EMBL/GenBank/DDBJ databases">
        <authorList>
            <consortium name="Genoscope - CEA"/>
            <person name="William W."/>
        </authorList>
    </citation>
    <scope>NUCLEOTIDE SEQUENCE</scope>
</reference>
<sequence>MVRKIAGNRWASIRFGQETFMNNVTSYNILIIKKIMISGNINPEYRYLNIIAKTWNEVYLAENLQTKQKCCIKQVLIDAQLKERFQQEIQILQKIKAYPHPNIISFEDSFYYEKVTTQDKSITFGCIVMELGITNLQQYIQSKKQSDPEFRFQEYEVADFFVTMIRAHSHLQEIKIAHRDIKPENIILINDENLLFKVCDVGFGTEIFDEESRSRTIGGTVGYQSPEVYRAFKRRKPQAKYNPYKSDVFSLGLVFLLFATNQTITKQQREELFDDDIKLFNYLREQRKKVKELFPRIKGVSKILKLMLDISPEQRYDFTQLSQIIEERSYLEVKSPAKINHKHLQSITKFDDFQLDIKNKEDVHLDLNGMQNRSQDELLKFLETIAQQIKNFQMITLQIKLEMSCLNVRTVAPIEKILSRAQKLKELQLQLWNNKLGNLGLLFLIKAIMKMSDLKRLTLEISNNLISDEGINNSLPLLEGLVQMEELKLDFGLNHLPMDCCEAFFSVISAMPKLKKLDLNLESNYMNQVLSKLLNQSLKKLPLLTHLSINFSNNPMHNEGFYDLGESISELENCELILWGSQIKDLGVEEFAKGLQKCERLKHLNLTLWNNQITKKGCESLGLVLPKLQRLSTLVIDLSKNRIEDEGLRFLAKSIHEMQQPLRELKFWAENVCCTSFGLRYVNRFLSSQKKLRNISLNFRSNSIGLDGMELLYNGFGQATQLEIVNLVLDHNPLGDEGVNTLFKGLCKLRELQKLYLSLESVQGTGNSVTVMLSSIKTWTELKELHVNFLKNDTDWADDINLRNRLLEIQSNAKIIIELKTINQQIK</sequence>
<gene>
    <name evidence="2" type="ORF">PSON_ATCC_30995.1.T1500167</name>
</gene>
<name>A0A8S1RAM6_9CILI</name>
<dbReference type="SMART" id="SM00220">
    <property type="entry name" value="S_TKc"/>
    <property type="match status" value="1"/>
</dbReference>
<accession>A0A8S1RAM6</accession>
<evidence type="ECO:0000313" key="3">
    <source>
        <dbReference type="Proteomes" id="UP000692954"/>
    </source>
</evidence>